<name>A0A4R7V2U4_9PSEU</name>
<dbReference type="Gene3D" id="3.90.176.10">
    <property type="entry name" value="Toxin ADP-ribosyltransferase, Chain A, domain 1"/>
    <property type="match status" value="1"/>
</dbReference>
<evidence type="ECO:0000313" key="1">
    <source>
        <dbReference type="EMBL" id="TDV42155.1"/>
    </source>
</evidence>
<dbReference type="RefSeq" id="WP_133907362.1">
    <property type="nucleotide sequence ID" value="NZ_SOCP01000018.1"/>
</dbReference>
<keyword evidence="2" id="KW-1185">Reference proteome</keyword>
<accession>A0A4R7V2U4</accession>
<dbReference type="Proteomes" id="UP000294927">
    <property type="component" value="Unassembled WGS sequence"/>
</dbReference>
<organism evidence="1 2">
    <name type="scientific">Actinophytocola oryzae</name>
    <dbReference type="NCBI Taxonomy" id="502181"/>
    <lineage>
        <taxon>Bacteria</taxon>
        <taxon>Bacillati</taxon>
        <taxon>Actinomycetota</taxon>
        <taxon>Actinomycetes</taxon>
        <taxon>Pseudonocardiales</taxon>
        <taxon>Pseudonocardiaceae</taxon>
    </lineage>
</organism>
<gene>
    <name evidence="1" type="ORF">CLV71_11825</name>
</gene>
<evidence type="ECO:0000313" key="2">
    <source>
        <dbReference type="Proteomes" id="UP000294927"/>
    </source>
</evidence>
<dbReference type="EMBL" id="SOCP01000018">
    <property type="protein sequence ID" value="TDV42155.1"/>
    <property type="molecule type" value="Genomic_DNA"/>
</dbReference>
<dbReference type="AlphaFoldDB" id="A0A4R7V2U4"/>
<dbReference type="OrthoDB" id="3320501at2"/>
<reference evidence="1 2" key="1">
    <citation type="submission" date="2019-03" db="EMBL/GenBank/DDBJ databases">
        <title>Genomic Encyclopedia of Archaeal and Bacterial Type Strains, Phase II (KMG-II): from individual species to whole genera.</title>
        <authorList>
            <person name="Goeker M."/>
        </authorList>
    </citation>
    <scope>NUCLEOTIDE SEQUENCE [LARGE SCALE GENOMIC DNA]</scope>
    <source>
        <strain evidence="1 2">DSM 45499</strain>
    </source>
</reference>
<sequence>MSLLTKLRPRSVHHGVTTVGNAVVVHAPDGMSPDARSLASALPADPDNDLVVADMPTTVESTFWEYVATSLPRSRRGLRLVLTNGSRELGGPAGHWLSARLGRTVLAPAGILFRDLNGGLFVDAGPGTGWLRFQPGSEPAREAKRFPRPSWESLLVNERFGTGKSTAEPMPSGLWLRPEGDRGRLDAGRNRITHSIPCRPDVLTIALGGRDLPELPLDDVVSLWEALPPADHPKVRFVHFGPVATPSGTPLGQALADLLDEEITCYTGMPVGRSDVHLLREDGSHGWNAFVQQLTYSPHGTVPKPAAYRAPLSGLRELAPGTYEYAPDVVLEVVSAGLWVRPAEAPANADEPRATPVDPATMLLLHEDTPRMRTVAQEVHGKLDYAARLASRLVATSPPDVATVEEFDWLTESVPTTSLPVDLSTPLSEEGMTQTRARVRESWPKEFGPKADPVREIVAAHPKLAAGAPEDALALHLYLTDQTMNKALRDGRKGPYVDLARCAVTALRALPQHRGGTVATLTPTAAQWDFYRHNTIVTEPAFHSMLTAPPAPGEGEADLLVWSMTARRTAPLDATVADRVVFPPGTRFKVLELTDGERPMLLLRELSPAEIFADGTVDETRHSLDQLATTSLRRFAEMWKRPATNENPLPEAVFRFPGVE</sequence>
<protein>
    <submittedName>
        <fullName evidence="1">Uncharacterized protein</fullName>
    </submittedName>
</protein>
<proteinExistence type="predicted"/>
<comment type="caution">
    <text evidence="1">The sequence shown here is derived from an EMBL/GenBank/DDBJ whole genome shotgun (WGS) entry which is preliminary data.</text>
</comment>